<evidence type="ECO:0000313" key="2">
    <source>
        <dbReference type="EMBL" id="GGO93938.1"/>
    </source>
</evidence>
<accession>A0A918E097</accession>
<dbReference type="EMBL" id="BMMS01000022">
    <property type="protein sequence ID" value="GGO93938.1"/>
    <property type="molecule type" value="Genomic_DNA"/>
</dbReference>
<reference evidence="2" key="1">
    <citation type="journal article" date="2014" name="Int. J. Syst. Evol. Microbiol.">
        <title>Complete genome sequence of Corynebacterium casei LMG S-19264T (=DSM 44701T), isolated from a smear-ripened cheese.</title>
        <authorList>
            <consortium name="US DOE Joint Genome Institute (JGI-PGF)"/>
            <person name="Walter F."/>
            <person name="Albersmeier A."/>
            <person name="Kalinowski J."/>
            <person name="Ruckert C."/>
        </authorList>
    </citation>
    <scope>NUCLEOTIDE SEQUENCE</scope>
    <source>
        <strain evidence="2">CGMCC 4.7201</strain>
    </source>
</reference>
<dbReference type="AlphaFoldDB" id="A0A918E097"/>
<feature type="region of interest" description="Disordered" evidence="1">
    <location>
        <begin position="1"/>
        <end position="84"/>
    </location>
</feature>
<name>A0A918E097_9ACTN</name>
<feature type="compositionally biased region" description="Basic residues" evidence="1">
    <location>
        <begin position="1"/>
        <end position="11"/>
    </location>
</feature>
<dbReference type="Proteomes" id="UP000641932">
    <property type="component" value="Unassembled WGS sequence"/>
</dbReference>
<gene>
    <name evidence="2" type="ORF">GCM10012280_47580</name>
</gene>
<evidence type="ECO:0000313" key="3">
    <source>
        <dbReference type="Proteomes" id="UP000641932"/>
    </source>
</evidence>
<organism evidence="2 3">
    <name type="scientific">Wenjunlia tyrosinilytica</name>
    <dbReference type="NCBI Taxonomy" id="1544741"/>
    <lineage>
        <taxon>Bacteria</taxon>
        <taxon>Bacillati</taxon>
        <taxon>Actinomycetota</taxon>
        <taxon>Actinomycetes</taxon>
        <taxon>Kitasatosporales</taxon>
        <taxon>Streptomycetaceae</taxon>
        <taxon>Wenjunlia</taxon>
    </lineage>
</organism>
<protein>
    <submittedName>
        <fullName evidence="2">Uncharacterized protein</fullName>
    </submittedName>
</protein>
<proteinExistence type="predicted"/>
<comment type="caution">
    <text evidence="2">The sequence shown here is derived from an EMBL/GenBank/DDBJ whole genome shotgun (WGS) entry which is preliminary data.</text>
</comment>
<sequence length="84" mass="8493">MVHDRHPRPRRGTGPGTGREAVRGSRRRAGQAPGFRIPRATPRTGAAGGDISDNSGAVTLPASGDTANSPDHRAPSGSVPGCTG</sequence>
<evidence type="ECO:0000256" key="1">
    <source>
        <dbReference type="SAM" id="MobiDB-lite"/>
    </source>
</evidence>
<reference evidence="2" key="2">
    <citation type="submission" date="2020-09" db="EMBL/GenBank/DDBJ databases">
        <authorList>
            <person name="Sun Q."/>
            <person name="Zhou Y."/>
        </authorList>
    </citation>
    <scope>NUCLEOTIDE SEQUENCE</scope>
    <source>
        <strain evidence="2">CGMCC 4.7201</strain>
    </source>
</reference>
<keyword evidence="3" id="KW-1185">Reference proteome</keyword>